<evidence type="ECO:0000313" key="4">
    <source>
        <dbReference type="EMBL" id="DAD80133.1"/>
    </source>
</evidence>
<reference evidence="4" key="1">
    <citation type="journal article" date="2021" name="Proc. Natl. Acad. Sci. U.S.A.">
        <title>A Catalog of Tens of Thousands of Viruses from Human Metagenomes Reveals Hidden Associations with Chronic Diseases.</title>
        <authorList>
            <person name="Tisza M.J."/>
            <person name="Buck C.B."/>
        </authorList>
    </citation>
    <scope>NUCLEOTIDE SEQUENCE</scope>
    <source>
        <strain evidence="4">Ct7Kl21</strain>
    </source>
</reference>
<evidence type="ECO:0000256" key="2">
    <source>
        <dbReference type="ARBA" id="ARBA00022679"/>
    </source>
</evidence>
<evidence type="ECO:0000256" key="1">
    <source>
        <dbReference type="ARBA" id="ARBA00022603"/>
    </source>
</evidence>
<evidence type="ECO:0000256" key="3">
    <source>
        <dbReference type="ARBA" id="ARBA00022691"/>
    </source>
</evidence>
<dbReference type="GO" id="GO:0008757">
    <property type="term" value="F:S-adenosylmethionine-dependent methyltransferase activity"/>
    <property type="evidence" value="ECO:0007669"/>
    <property type="project" value="UniProtKB-ARBA"/>
</dbReference>
<keyword evidence="3" id="KW-0949">S-adenosyl-L-methionine</keyword>
<proteinExistence type="predicted"/>
<accession>A0A8S5MCU9</accession>
<keyword evidence="2" id="KW-0808">Transferase</keyword>
<dbReference type="PANTHER" id="PTHR12829:SF7">
    <property type="entry name" value="N6-ADENOSINE-METHYLTRANSFERASE CATALYTIC SUBUNIT"/>
    <property type="match status" value="1"/>
</dbReference>
<dbReference type="PANTHER" id="PTHR12829">
    <property type="entry name" value="N6-ADENOSINE-METHYLTRANSFERASE"/>
    <property type="match status" value="1"/>
</dbReference>
<dbReference type="GO" id="GO:0032259">
    <property type="term" value="P:methylation"/>
    <property type="evidence" value="ECO:0007669"/>
    <property type="project" value="UniProtKB-KW"/>
</dbReference>
<organism evidence="4">
    <name type="scientific">Podoviridae sp. ct7Kl21</name>
    <dbReference type="NCBI Taxonomy" id="2826541"/>
    <lineage>
        <taxon>Viruses</taxon>
        <taxon>Duplodnaviria</taxon>
        <taxon>Heunggongvirae</taxon>
        <taxon>Uroviricota</taxon>
        <taxon>Caudoviricetes</taxon>
    </lineage>
</organism>
<sequence>MEAWGFEYRTAAFVWIKKNRKSGGNFLGMGAYTRANAEVCLLGTTRGTKARQVVKSHSVQQIVEAPVERHSKKPAEVRERIVRLLGDVPRIELFARERVPGWDAWGNEV</sequence>
<name>A0A8S5MCU9_9CAUD</name>
<dbReference type="GO" id="GO:0008173">
    <property type="term" value="F:RNA methyltransferase activity"/>
    <property type="evidence" value="ECO:0007669"/>
    <property type="project" value="UniProtKB-ARBA"/>
</dbReference>
<protein>
    <submittedName>
        <fullName evidence="4">N6 adenosine methyltransferase subunit</fullName>
    </submittedName>
</protein>
<dbReference type="InterPro" id="IPR007757">
    <property type="entry name" value="MT-A70-like"/>
</dbReference>
<dbReference type="Pfam" id="PF05063">
    <property type="entry name" value="MT-A70"/>
    <property type="match status" value="1"/>
</dbReference>
<dbReference type="EMBL" id="BK014880">
    <property type="protein sequence ID" value="DAD80133.1"/>
    <property type="molecule type" value="Genomic_DNA"/>
</dbReference>
<keyword evidence="1 4" id="KW-0489">Methyltransferase</keyword>
<dbReference type="PROSITE" id="PS51143">
    <property type="entry name" value="MT_A70"/>
    <property type="match status" value="1"/>
</dbReference>